<gene>
    <name evidence="2" type="ORF">tloyanaT_26240</name>
</gene>
<dbReference type="Proteomes" id="UP001157134">
    <property type="component" value="Unassembled WGS sequence"/>
</dbReference>
<proteinExistence type="predicted"/>
<feature type="region of interest" description="Disordered" evidence="1">
    <location>
        <begin position="107"/>
        <end position="140"/>
    </location>
</feature>
<organism evidence="2 3">
    <name type="scientific">Thalassotalea loyana</name>
    <dbReference type="NCBI Taxonomy" id="280483"/>
    <lineage>
        <taxon>Bacteria</taxon>
        <taxon>Pseudomonadati</taxon>
        <taxon>Pseudomonadota</taxon>
        <taxon>Gammaproteobacteria</taxon>
        <taxon>Alteromonadales</taxon>
        <taxon>Colwelliaceae</taxon>
        <taxon>Thalassotalea</taxon>
    </lineage>
</organism>
<dbReference type="Pfam" id="PF07030">
    <property type="entry name" value="Phage_Mu_Gp36"/>
    <property type="match status" value="1"/>
</dbReference>
<dbReference type="EMBL" id="BSSV01000006">
    <property type="protein sequence ID" value="GLX86371.1"/>
    <property type="molecule type" value="Genomic_DNA"/>
</dbReference>
<comment type="caution">
    <text evidence="2">The sequence shown here is derived from an EMBL/GenBank/DDBJ whole genome shotgun (WGS) entry which is preliminary data.</text>
</comment>
<feature type="compositionally biased region" description="Polar residues" evidence="1">
    <location>
        <begin position="126"/>
        <end position="140"/>
    </location>
</feature>
<evidence type="ECO:0000256" key="1">
    <source>
        <dbReference type="SAM" id="MobiDB-lite"/>
    </source>
</evidence>
<evidence type="ECO:0000313" key="3">
    <source>
        <dbReference type="Proteomes" id="UP001157134"/>
    </source>
</evidence>
<dbReference type="RefSeq" id="WP_284299358.1">
    <property type="nucleotide sequence ID" value="NZ_BSSV01000006.1"/>
</dbReference>
<evidence type="ECO:0008006" key="4">
    <source>
        <dbReference type="Google" id="ProtNLM"/>
    </source>
</evidence>
<keyword evidence="3" id="KW-1185">Reference proteome</keyword>
<reference evidence="2 3" key="1">
    <citation type="submission" date="2023-03" db="EMBL/GenBank/DDBJ databases">
        <title>Thalassotalea loyana LMG 22536T draft genome sequence.</title>
        <authorList>
            <person name="Sawabe T."/>
        </authorList>
    </citation>
    <scope>NUCLEOTIDE SEQUENCE [LARGE SCALE GENOMIC DNA]</scope>
    <source>
        <strain evidence="2 3">LMG 22536</strain>
    </source>
</reference>
<name>A0ABQ6HHJ6_9GAMM</name>
<sequence>MTQYCTKQGLIDRFGEGELIELTDRESFGDINDDVLNRAIKDASVEMDAYLSRFNFTADNLPQVLSPIACNIARYYLYDNAPTEHVTRRYEDAIKFLKSVNKGEITIGNTEAGTPVPTQELPEIQSGGSVFSRKNSQGYI</sequence>
<accession>A0ABQ6HHJ6</accession>
<protein>
    <recommendedName>
        <fullName evidence="4">DUF1320 domain-containing protein</fullName>
    </recommendedName>
</protein>
<evidence type="ECO:0000313" key="2">
    <source>
        <dbReference type="EMBL" id="GLX86371.1"/>
    </source>
</evidence>
<dbReference type="InterPro" id="IPR009752">
    <property type="entry name" value="Phage_Mu_GpJ"/>
</dbReference>